<dbReference type="EMBL" id="MLIS01000001">
    <property type="protein sequence ID" value="OHU78012.1"/>
    <property type="molecule type" value="Genomic_DNA"/>
</dbReference>
<keyword evidence="2" id="KW-1185">Reference proteome</keyword>
<comment type="caution">
    <text evidence="1">The sequence shown here is derived from an EMBL/GenBank/DDBJ whole genome shotgun (WGS) entry which is preliminary data.</text>
</comment>
<evidence type="ECO:0000313" key="2">
    <source>
        <dbReference type="Proteomes" id="UP000179441"/>
    </source>
</evidence>
<protein>
    <submittedName>
        <fullName evidence="1">Uncharacterized protein</fullName>
    </submittedName>
</protein>
<sequence>MVRVKMHRPRDIEAKAWAVRTPDPGVFVQFGWMRFTASPAEARTLAHTLNAAADSAEQAPADGR</sequence>
<gene>
    <name evidence="1" type="ORF">BKG84_06015</name>
</gene>
<name>A0A1S1M3M1_MYCCH</name>
<reference evidence="1 2" key="1">
    <citation type="submission" date="2016-10" db="EMBL/GenBank/DDBJ databases">
        <title>Evaluation of Human, Veterinary and Environmental Mycobacterium chelonae Isolates by Core Genome Phylogenomic Analysis, Targeted Gene Comparison, and Anti-microbial Susceptibility Patterns: A Tale of Mistaken Identities.</title>
        <authorList>
            <person name="Fogelson S.B."/>
            <person name="Camus A.C."/>
            <person name="Lorenz W."/>
            <person name="Vasireddy R."/>
            <person name="Vasireddy S."/>
            <person name="Smith T."/>
            <person name="Brown-Elliott B.A."/>
            <person name="Wallace R.J.Jr."/>
            <person name="Hasan N.A."/>
            <person name="Reischl U."/>
            <person name="Sanchez S."/>
        </authorList>
    </citation>
    <scope>NUCLEOTIDE SEQUENCE [LARGE SCALE GENOMIC DNA]</scope>
    <source>
        <strain evidence="1 2">15518</strain>
    </source>
</reference>
<organism evidence="1 2">
    <name type="scientific">Mycobacteroides chelonae</name>
    <name type="common">Mycobacterium chelonae</name>
    <dbReference type="NCBI Taxonomy" id="1774"/>
    <lineage>
        <taxon>Bacteria</taxon>
        <taxon>Bacillati</taxon>
        <taxon>Actinomycetota</taxon>
        <taxon>Actinomycetes</taxon>
        <taxon>Mycobacteriales</taxon>
        <taxon>Mycobacteriaceae</taxon>
        <taxon>Mycobacteroides</taxon>
    </lineage>
</organism>
<dbReference type="AlphaFoldDB" id="A0A1S1M3M1"/>
<proteinExistence type="predicted"/>
<dbReference type="Proteomes" id="UP000179441">
    <property type="component" value="Unassembled WGS sequence"/>
</dbReference>
<evidence type="ECO:0000313" key="1">
    <source>
        <dbReference type="EMBL" id="OHU78012.1"/>
    </source>
</evidence>
<accession>A0A1S1M3M1</accession>